<name>K1SEL2_9ZZZZ</name>
<comment type="caution">
    <text evidence="1">The sequence shown here is derived from an EMBL/GenBank/DDBJ whole genome shotgun (WGS) entry which is preliminary data.</text>
</comment>
<reference evidence="1" key="1">
    <citation type="journal article" date="2013" name="Environ. Microbiol.">
        <title>Microbiota from the distal guts of lean and obese adolescents exhibit partial functional redundancy besides clear differences in community structure.</title>
        <authorList>
            <person name="Ferrer M."/>
            <person name="Ruiz A."/>
            <person name="Lanza F."/>
            <person name="Haange S.B."/>
            <person name="Oberbach A."/>
            <person name="Till H."/>
            <person name="Bargiela R."/>
            <person name="Campoy C."/>
            <person name="Segura M.T."/>
            <person name="Richter M."/>
            <person name="von Bergen M."/>
            <person name="Seifert J."/>
            <person name="Suarez A."/>
        </authorList>
    </citation>
    <scope>NUCLEOTIDE SEQUENCE</scope>
</reference>
<organism evidence="1">
    <name type="scientific">human gut metagenome</name>
    <dbReference type="NCBI Taxonomy" id="408170"/>
    <lineage>
        <taxon>unclassified sequences</taxon>
        <taxon>metagenomes</taxon>
        <taxon>organismal metagenomes</taxon>
    </lineage>
</organism>
<proteinExistence type="predicted"/>
<evidence type="ECO:0000313" key="1">
    <source>
        <dbReference type="EMBL" id="EKC53829.1"/>
    </source>
</evidence>
<feature type="non-terminal residue" evidence="1">
    <location>
        <position position="1"/>
    </location>
</feature>
<dbReference type="AlphaFoldDB" id="K1SEL2"/>
<dbReference type="EMBL" id="AJWY01011047">
    <property type="protein sequence ID" value="EKC53829.1"/>
    <property type="molecule type" value="Genomic_DNA"/>
</dbReference>
<sequence length="133" mass="15423">NVHVSNMLIGYVRNTYFPIRVPIYLKSSCEIISCAGEKASASFFGPFDIKNEPFIRVAVGDYYDLLNRSGKDDALAVILVSITHELTHYFQWIKHHDEWCYADDILNNYYERQALYYANVIVYSDYANVVDHP</sequence>
<protein>
    <submittedName>
        <fullName evidence="1">Uncharacterized protein</fullName>
    </submittedName>
</protein>
<gene>
    <name evidence="1" type="ORF">LEA_16168</name>
</gene>
<accession>K1SEL2</accession>